<evidence type="ECO:0000313" key="2">
    <source>
        <dbReference type="Proteomes" id="UP000515728"/>
    </source>
</evidence>
<gene>
    <name evidence="1" type="ORF">H6H00_15780</name>
</gene>
<dbReference type="Gene3D" id="1.10.10.10">
    <property type="entry name" value="Winged helix-like DNA-binding domain superfamily/Winged helix DNA-binding domain"/>
    <property type="match status" value="1"/>
</dbReference>
<dbReference type="KEGG" id="ppel:H6H00_15780"/>
<dbReference type="Proteomes" id="UP000515728">
    <property type="component" value="Chromosome"/>
</dbReference>
<dbReference type="InterPro" id="IPR036388">
    <property type="entry name" value="WH-like_DNA-bd_sf"/>
</dbReference>
<name>A0A7G7MQX3_9PSEU</name>
<dbReference type="AlphaFoldDB" id="A0A7G7MQX3"/>
<protein>
    <recommendedName>
        <fullName evidence="3">DNA-binding transcriptional activator of the SARP family</fullName>
    </recommendedName>
</protein>
<reference evidence="1 2" key="1">
    <citation type="submission" date="2020-08" db="EMBL/GenBank/DDBJ databases">
        <authorList>
            <person name="Mo P."/>
        </authorList>
    </citation>
    <scope>NUCLEOTIDE SEQUENCE [LARGE SCALE GENOMIC DNA]</scope>
    <source>
        <strain evidence="1 2">CGMCC 4.1532</strain>
    </source>
</reference>
<dbReference type="EMBL" id="CP060131">
    <property type="protein sequence ID" value="QNG55184.1"/>
    <property type="molecule type" value="Genomic_DNA"/>
</dbReference>
<organism evidence="1 2">
    <name type="scientific">Pseudonocardia petroleophila</name>
    <dbReference type="NCBI Taxonomy" id="37331"/>
    <lineage>
        <taxon>Bacteria</taxon>
        <taxon>Bacillati</taxon>
        <taxon>Actinomycetota</taxon>
        <taxon>Actinomycetes</taxon>
        <taxon>Pseudonocardiales</taxon>
        <taxon>Pseudonocardiaceae</taxon>
        <taxon>Pseudonocardia</taxon>
    </lineage>
</organism>
<sequence length="512" mass="54043">MTVVRLLGPPRLDGAAPPRGRKPWALLALLLCSTGPVPRSRVIDLLFPDAADPQAALRWTLSQARRALGDAVRLGGDPLTCTVADGVRVDVLDVLAGRAPVGWPVAEATLPLLEGAEPDVPEFAAWLHGRRLDLAAAGTRLQRAHRARTFSPAGRGAVRDLVRVGEQVMDAGAPRDGTAILAGAVRRARALGDDAVLAEALAHYGRGYVHAVASTDRGAAAALREADRIATREGLADVAALARRELGFVATATGDQQGALAQLTRAEAAAAGRPEQEAGVAYGRGFALVDTLASGGAVRELDRAVALTETGDRPRATAAALAMRGRARLQRDEDEQAEADVARARTMVAELDWTAMRPWVEFLHGELLLRAGRTAEAETVFADARTLAEVLGDACWVALTGRGLASARARLGDPAGAAAALRSTCDTLVADADVCCWIELHVRDTLCAVTASFDEPAAVAECRVLAERADRVGLGEFAVRAARHRARLGDRDAVREQRARAGRFDNPALLRS</sequence>
<proteinExistence type="predicted"/>
<dbReference type="InterPro" id="IPR011990">
    <property type="entry name" value="TPR-like_helical_dom_sf"/>
</dbReference>
<dbReference type="Gene3D" id="1.25.40.10">
    <property type="entry name" value="Tetratricopeptide repeat domain"/>
    <property type="match status" value="1"/>
</dbReference>
<evidence type="ECO:0008006" key="3">
    <source>
        <dbReference type="Google" id="ProtNLM"/>
    </source>
</evidence>
<accession>A0A7G7MQX3</accession>
<keyword evidence="2" id="KW-1185">Reference proteome</keyword>
<dbReference type="SUPFAM" id="SSF48452">
    <property type="entry name" value="TPR-like"/>
    <property type="match status" value="2"/>
</dbReference>
<dbReference type="RefSeq" id="WP_185721982.1">
    <property type="nucleotide sequence ID" value="NZ_BAAAWI010000001.1"/>
</dbReference>
<evidence type="ECO:0000313" key="1">
    <source>
        <dbReference type="EMBL" id="QNG55184.1"/>
    </source>
</evidence>